<dbReference type="InterPro" id="IPR044925">
    <property type="entry name" value="His-Me_finger_sf"/>
</dbReference>
<dbReference type="PROSITE" id="PS50943">
    <property type="entry name" value="HTH_CROC1"/>
    <property type="match status" value="1"/>
</dbReference>
<protein>
    <recommendedName>
        <fullName evidence="1">HTH cro/C1-type domain-containing protein</fullName>
    </recommendedName>
</protein>
<proteinExistence type="predicted"/>
<organism evidence="2">
    <name type="scientific">marine sediment metagenome</name>
    <dbReference type="NCBI Taxonomy" id="412755"/>
    <lineage>
        <taxon>unclassified sequences</taxon>
        <taxon>metagenomes</taxon>
        <taxon>ecological metagenomes</taxon>
    </lineage>
</organism>
<dbReference type="Gene3D" id="3.90.75.10">
    <property type="entry name" value="Homing Intron 3 (I-ppo) Encoded Endonuclease, Chain A"/>
    <property type="match status" value="1"/>
</dbReference>
<feature type="domain" description="HTH cro/C1-type" evidence="1">
    <location>
        <begin position="128"/>
        <end position="159"/>
    </location>
</feature>
<dbReference type="SUPFAM" id="SSF54060">
    <property type="entry name" value="His-Me finger endonucleases"/>
    <property type="match status" value="1"/>
</dbReference>
<accession>A0A0F9UAI7</accession>
<name>A0A0F9UAI7_9ZZZZ</name>
<dbReference type="CDD" id="cd00093">
    <property type="entry name" value="HTH_XRE"/>
    <property type="match status" value="1"/>
</dbReference>
<dbReference type="GO" id="GO:0004519">
    <property type="term" value="F:endonuclease activity"/>
    <property type="evidence" value="ECO:0007669"/>
    <property type="project" value="InterPro"/>
</dbReference>
<sequence length="166" mass="18733">MSWELVYGEIPEGLMVCHHCDNPICVRPDHLWLGTAADNSRDMWNKGRNVFQKKGIPAQKLSRDQVTAIRKAYAESSVTAKALAENYGVSQGQIRKIVNGVRWGQNTFQNKGIPKPGEKLNEYQVKMIRKAYAKDSMTKKALSKKYGVSRSQISRIVNGISWAHLD</sequence>
<dbReference type="GO" id="GO:0003677">
    <property type="term" value="F:DNA binding"/>
    <property type="evidence" value="ECO:0007669"/>
    <property type="project" value="InterPro"/>
</dbReference>
<dbReference type="InterPro" id="IPR003615">
    <property type="entry name" value="HNH_nuc"/>
</dbReference>
<dbReference type="Pfam" id="PF01381">
    <property type="entry name" value="HTH_3"/>
    <property type="match status" value="1"/>
</dbReference>
<evidence type="ECO:0000259" key="1">
    <source>
        <dbReference type="PROSITE" id="PS50943"/>
    </source>
</evidence>
<comment type="caution">
    <text evidence="2">The sequence shown here is derived from an EMBL/GenBank/DDBJ whole genome shotgun (WGS) entry which is preliminary data.</text>
</comment>
<evidence type="ECO:0000313" key="2">
    <source>
        <dbReference type="EMBL" id="KKN50638.1"/>
    </source>
</evidence>
<dbReference type="Pfam" id="PF13392">
    <property type="entry name" value="HNH_3"/>
    <property type="match status" value="1"/>
</dbReference>
<dbReference type="SUPFAM" id="SSF47413">
    <property type="entry name" value="lambda repressor-like DNA-binding domains"/>
    <property type="match status" value="1"/>
</dbReference>
<reference evidence="2" key="1">
    <citation type="journal article" date="2015" name="Nature">
        <title>Complex archaea that bridge the gap between prokaryotes and eukaryotes.</title>
        <authorList>
            <person name="Spang A."/>
            <person name="Saw J.H."/>
            <person name="Jorgensen S.L."/>
            <person name="Zaremba-Niedzwiedzka K."/>
            <person name="Martijn J."/>
            <person name="Lind A.E."/>
            <person name="van Eijk R."/>
            <person name="Schleper C."/>
            <person name="Guy L."/>
            <person name="Ettema T.J."/>
        </authorList>
    </citation>
    <scope>NUCLEOTIDE SEQUENCE</scope>
</reference>
<dbReference type="EMBL" id="LAZR01001102">
    <property type="protein sequence ID" value="KKN50638.1"/>
    <property type="molecule type" value="Genomic_DNA"/>
</dbReference>
<dbReference type="InterPro" id="IPR044930">
    <property type="entry name" value="Homing_endonuclease_His-Me"/>
</dbReference>
<dbReference type="InterPro" id="IPR010982">
    <property type="entry name" value="Lambda_DNA-bd_dom_sf"/>
</dbReference>
<dbReference type="InterPro" id="IPR001387">
    <property type="entry name" value="Cro/C1-type_HTH"/>
</dbReference>
<gene>
    <name evidence="2" type="ORF">LCGC14_0630650</name>
</gene>
<dbReference type="AlphaFoldDB" id="A0A0F9UAI7"/>